<gene>
    <name evidence="1" type="ORF">WJ0W_002457</name>
</gene>
<dbReference type="Proteomes" id="UP001154322">
    <property type="component" value="Unassembled WGS sequence"/>
</dbReference>
<proteinExistence type="predicted"/>
<keyword evidence="2" id="KW-1185">Reference proteome</keyword>
<protein>
    <submittedName>
        <fullName evidence="1">Uncharacterized protein</fullName>
    </submittedName>
</protein>
<accession>A0ABM9G0S9</accession>
<reference evidence="1" key="1">
    <citation type="submission" date="2022-06" db="EMBL/GenBank/DDBJ databases">
        <authorList>
            <person name="Dietemann V."/>
            <person name="Ory F."/>
            <person name="Dainat B."/>
            <person name="Oberhansli S."/>
        </authorList>
    </citation>
    <scope>NUCLEOTIDE SEQUENCE</scope>
    <source>
        <strain evidence="1">Ena-SAMPLE-TAB-26-04-2022-14:26:32:270-5432</strain>
    </source>
</reference>
<name>A0ABM9G0S9_9BACL</name>
<evidence type="ECO:0000313" key="2">
    <source>
        <dbReference type="Proteomes" id="UP001154322"/>
    </source>
</evidence>
<dbReference type="EMBL" id="CALYLO010000003">
    <property type="protein sequence ID" value="CAH8245226.1"/>
    <property type="molecule type" value="Genomic_DNA"/>
</dbReference>
<evidence type="ECO:0000313" key="1">
    <source>
        <dbReference type="EMBL" id="CAH8245226.1"/>
    </source>
</evidence>
<comment type="caution">
    <text evidence="1">The sequence shown here is derived from an EMBL/GenBank/DDBJ whole genome shotgun (WGS) entry which is preliminary data.</text>
</comment>
<sequence>MLHIYIILGPFAPSRRETGEIAAVLQDSLSAEVVPIELLYLSRILLPE</sequence>
<organism evidence="1 2">
    <name type="scientific">Paenibacillus melissococcoides</name>
    <dbReference type="NCBI Taxonomy" id="2912268"/>
    <lineage>
        <taxon>Bacteria</taxon>
        <taxon>Bacillati</taxon>
        <taxon>Bacillota</taxon>
        <taxon>Bacilli</taxon>
        <taxon>Bacillales</taxon>
        <taxon>Paenibacillaceae</taxon>
        <taxon>Paenibacillus</taxon>
    </lineage>
</organism>